<evidence type="ECO:0000256" key="4">
    <source>
        <dbReference type="ARBA" id="ARBA00023002"/>
    </source>
</evidence>
<evidence type="ECO:0000259" key="5">
    <source>
        <dbReference type="Pfam" id="PF08240"/>
    </source>
</evidence>
<dbReference type="PROSITE" id="PS00059">
    <property type="entry name" value="ADH_ZINC"/>
    <property type="match status" value="1"/>
</dbReference>
<feature type="domain" description="Alcohol dehydrogenase-like N-terminal" evidence="5">
    <location>
        <begin position="25"/>
        <end position="115"/>
    </location>
</feature>
<evidence type="ECO:0000256" key="1">
    <source>
        <dbReference type="ARBA" id="ARBA00001947"/>
    </source>
</evidence>
<name>A0A699YHM7_HAELA</name>
<dbReference type="AlphaFoldDB" id="A0A699YHM7"/>
<sequence>MLALTFSGRQQISLSRVPTPKVVHPGDVVVEVTLAGICGSDLHPFHEREKGIAKGCITGHEFVGHVVSVGRQAKLFGWVPEEELGLPEEQRCGLQGAQAEYVRVPLADSTLVKLPAEVSDEEAILLGDIL</sequence>
<evidence type="ECO:0000313" key="7">
    <source>
        <dbReference type="Proteomes" id="UP000485058"/>
    </source>
</evidence>
<dbReference type="GO" id="GO:0016491">
    <property type="term" value="F:oxidoreductase activity"/>
    <property type="evidence" value="ECO:0007669"/>
    <property type="project" value="UniProtKB-KW"/>
</dbReference>
<dbReference type="EMBL" id="BLLF01000253">
    <property type="protein sequence ID" value="GFH09677.1"/>
    <property type="molecule type" value="Genomic_DNA"/>
</dbReference>
<evidence type="ECO:0000313" key="6">
    <source>
        <dbReference type="EMBL" id="GFH09677.1"/>
    </source>
</evidence>
<dbReference type="GO" id="GO:0008270">
    <property type="term" value="F:zinc ion binding"/>
    <property type="evidence" value="ECO:0007669"/>
    <property type="project" value="InterPro"/>
</dbReference>
<accession>A0A699YHM7</accession>
<dbReference type="InterPro" id="IPR011032">
    <property type="entry name" value="GroES-like_sf"/>
</dbReference>
<keyword evidence="3" id="KW-0862">Zinc</keyword>
<reference evidence="6 7" key="1">
    <citation type="submission" date="2020-02" db="EMBL/GenBank/DDBJ databases">
        <title>Draft genome sequence of Haematococcus lacustris strain NIES-144.</title>
        <authorList>
            <person name="Morimoto D."/>
            <person name="Nakagawa S."/>
            <person name="Yoshida T."/>
            <person name="Sawayama S."/>
        </authorList>
    </citation>
    <scope>NUCLEOTIDE SEQUENCE [LARGE SCALE GENOMIC DNA]</scope>
    <source>
        <strain evidence="6 7">NIES-144</strain>
    </source>
</reference>
<dbReference type="Gene3D" id="3.90.180.10">
    <property type="entry name" value="Medium-chain alcohol dehydrogenases, catalytic domain"/>
    <property type="match status" value="2"/>
</dbReference>
<dbReference type="PANTHER" id="PTHR42813:SF2">
    <property type="entry name" value="DEHYDROGENASE, ZINC-CONTAINING, PUTATIVE (AFU_ORTHOLOGUE AFUA_2G02810)-RELATED"/>
    <property type="match status" value="1"/>
</dbReference>
<comment type="caution">
    <text evidence="6">The sequence shown here is derived from an EMBL/GenBank/DDBJ whole genome shotgun (WGS) entry which is preliminary data.</text>
</comment>
<evidence type="ECO:0000256" key="3">
    <source>
        <dbReference type="ARBA" id="ARBA00022833"/>
    </source>
</evidence>
<keyword evidence="4" id="KW-0560">Oxidoreductase</keyword>
<comment type="cofactor">
    <cofactor evidence="1">
        <name>Zn(2+)</name>
        <dbReference type="ChEBI" id="CHEBI:29105"/>
    </cofactor>
</comment>
<organism evidence="6 7">
    <name type="scientific">Haematococcus lacustris</name>
    <name type="common">Green alga</name>
    <name type="synonym">Haematococcus pluvialis</name>
    <dbReference type="NCBI Taxonomy" id="44745"/>
    <lineage>
        <taxon>Eukaryota</taxon>
        <taxon>Viridiplantae</taxon>
        <taxon>Chlorophyta</taxon>
        <taxon>core chlorophytes</taxon>
        <taxon>Chlorophyceae</taxon>
        <taxon>CS clade</taxon>
        <taxon>Chlamydomonadales</taxon>
        <taxon>Haematococcaceae</taxon>
        <taxon>Haematococcus</taxon>
    </lineage>
</organism>
<dbReference type="InterPro" id="IPR002328">
    <property type="entry name" value="ADH_Zn_CS"/>
</dbReference>
<keyword evidence="7" id="KW-1185">Reference proteome</keyword>
<dbReference type="Proteomes" id="UP000485058">
    <property type="component" value="Unassembled WGS sequence"/>
</dbReference>
<keyword evidence="2" id="KW-0479">Metal-binding</keyword>
<feature type="non-terminal residue" evidence="6">
    <location>
        <position position="130"/>
    </location>
</feature>
<gene>
    <name evidence="6" type="ORF">HaLaN_04862</name>
</gene>
<protein>
    <submittedName>
        <fullName evidence="6">ADH_N domain-containing protein</fullName>
    </submittedName>
</protein>
<evidence type="ECO:0000256" key="2">
    <source>
        <dbReference type="ARBA" id="ARBA00022723"/>
    </source>
</evidence>
<dbReference type="SUPFAM" id="SSF50129">
    <property type="entry name" value="GroES-like"/>
    <property type="match status" value="1"/>
</dbReference>
<proteinExistence type="predicted"/>
<dbReference type="InterPro" id="IPR013154">
    <property type="entry name" value="ADH-like_N"/>
</dbReference>
<dbReference type="Pfam" id="PF08240">
    <property type="entry name" value="ADH_N"/>
    <property type="match status" value="1"/>
</dbReference>
<dbReference type="PANTHER" id="PTHR42813">
    <property type="entry name" value="ZINC-TYPE ALCOHOL DEHYDROGENASE-LIKE"/>
    <property type="match status" value="1"/>
</dbReference>